<dbReference type="AlphaFoldDB" id="A0AAJ7L2J3"/>
<dbReference type="PANTHER" id="PTHR43615">
    <property type="entry name" value="PHOSPHOENOLPYRUVATE SYNTHASE-RELATED"/>
    <property type="match status" value="1"/>
</dbReference>
<evidence type="ECO:0000313" key="5">
    <source>
        <dbReference type="RefSeq" id="XP_018493656.2"/>
    </source>
</evidence>
<feature type="domain" description="PEP-utilising enzyme mobile" evidence="2">
    <location>
        <begin position="809"/>
        <end position="880"/>
    </location>
</feature>
<comment type="similarity">
    <text evidence="1">Belongs to the PEP-utilizing enzyme family.</text>
</comment>
<keyword evidence="4" id="KW-1185">Reference proteome</keyword>
<dbReference type="GO" id="GO:0005524">
    <property type="term" value="F:ATP binding"/>
    <property type="evidence" value="ECO:0007669"/>
    <property type="project" value="InterPro"/>
</dbReference>
<dbReference type="SUPFAM" id="SSF52009">
    <property type="entry name" value="Phosphohistidine domain"/>
    <property type="match status" value="1"/>
</dbReference>
<dbReference type="InterPro" id="IPR013815">
    <property type="entry name" value="ATP_grasp_subdomain_1"/>
</dbReference>
<dbReference type="Gene3D" id="3.30.1490.20">
    <property type="entry name" value="ATP-grasp fold, A domain"/>
    <property type="match status" value="1"/>
</dbReference>
<evidence type="ECO:0000256" key="1">
    <source>
        <dbReference type="ARBA" id="ARBA00007837"/>
    </source>
</evidence>
<evidence type="ECO:0000259" key="2">
    <source>
        <dbReference type="Pfam" id="PF00391"/>
    </source>
</evidence>
<sequence>MAEPLTGGKGSSLAVLTDISKTKKSFIVPRGVCVTTRAYRAFVGSQECRRKIEHLVRFCGTQPSNEDLQRVCDETRKAVAAGTLPNEVLAEIRAELGKTFGEHLPTTKFAVRSSACGEDSENMSAAGQMETFLGIVGLEAIASAVAKCWASQFGFVAVQYKRRYGQPIDADMCVVIQQMVPSDVSGVMFTVDPITANPLLLSITANFGLGESVVSASADPDTFTVRRESSGSLAIESIQLGQKNLSTVMKGSGGTEDVIGQDRSREQSLTEDQVLQLAKIGILLEEEYASPRDAEWAFYQGELYMLQARPVTSVDNIDPKFEAFHEADCGLVGEFDSVTKANVGEVFGGSISTLTQTLFLTLFIQERIKAKKNGIDYGEHAFSRQSLFMFHHSQAFFQTFSDMGDLSAADVSSKGFSIAMCGRSMDDEIVVRSSANKKKYLCTDRPTPGLALLIPVFWRTSKSVDLMEKKIARYTPKALNKTDLREIYIAALSDPHLSSEAGDTHVQAICYGSLSNVALMSLLAKAEGDWTLNVFADFAALVSSCNNIISAGVPQSLQRIALHLHREYGSKFNEMDPSDALKVLEEGDTESARLFRDFLVEHGHRCLHEFDLVTKTWGMEPLPLVKTLQSMVATNSGRAEHGEDLTVDEIVARMTIKLPWLKRQALKFILHRVRNGIAYRERAKSCLVKSNHQFRISFRHLAKRMVEEGRLPEEDLLFFLSPPEILDLIDTRNPKLIVRAMHRMENAKVAAKDVYPEIVACPPFVPTNSPRIVTTPPTGARSMKGTPVSKGLVIAPARVITRLEDAHLIQKGDVLITYATDIGWSPYFPLISGIVTELGGLISHGAVVAREFGIPCIVGCHGATKLFLSGEEVILNGNQGLIATTSSD</sequence>
<dbReference type="Gene3D" id="3.50.30.10">
    <property type="entry name" value="Phosphohistidine domain"/>
    <property type="match status" value="1"/>
</dbReference>
<reference evidence="5" key="1">
    <citation type="submission" date="2025-08" db="UniProtKB">
        <authorList>
            <consortium name="RefSeq"/>
        </authorList>
    </citation>
    <scope>IDENTIFICATION</scope>
</reference>
<dbReference type="Pfam" id="PF01326">
    <property type="entry name" value="PPDK_N"/>
    <property type="match status" value="1"/>
</dbReference>
<dbReference type="Proteomes" id="UP000694867">
    <property type="component" value="Unplaced"/>
</dbReference>
<dbReference type="PANTHER" id="PTHR43615:SF1">
    <property type="entry name" value="PPDK_N DOMAIN-CONTAINING PROTEIN"/>
    <property type="match status" value="1"/>
</dbReference>
<dbReference type="InterPro" id="IPR051549">
    <property type="entry name" value="PEP_Utilizing_Enz"/>
</dbReference>
<dbReference type="GO" id="GO:0016301">
    <property type="term" value="F:kinase activity"/>
    <property type="evidence" value="ECO:0007669"/>
    <property type="project" value="InterPro"/>
</dbReference>
<dbReference type="RefSeq" id="XP_018493656.2">
    <property type="nucleotide sequence ID" value="XM_018638140.2"/>
</dbReference>
<dbReference type="InterPro" id="IPR008279">
    <property type="entry name" value="PEP-util_enz_mobile_dom"/>
</dbReference>
<dbReference type="InterPro" id="IPR002192">
    <property type="entry name" value="PPDK_AMP/ATP-bd"/>
</dbReference>
<dbReference type="InterPro" id="IPR036637">
    <property type="entry name" value="Phosphohistidine_dom_sf"/>
</dbReference>
<accession>A0AAJ7L2J3</accession>
<gene>
    <name evidence="5" type="primary">LOC100902341</name>
</gene>
<feature type="domain" description="Pyruvate phosphate dikinase AMP/ATP-binding" evidence="3">
    <location>
        <begin position="4"/>
        <end position="316"/>
    </location>
</feature>
<dbReference type="Pfam" id="PF00391">
    <property type="entry name" value="PEP-utilizers"/>
    <property type="match status" value="1"/>
</dbReference>
<dbReference type="KEGG" id="goe:100902341"/>
<protein>
    <submittedName>
        <fullName evidence="5">Uncharacterized protein LOC100902341</fullName>
    </submittedName>
</protein>
<name>A0AAJ7L2J3_9ACAR</name>
<dbReference type="Gene3D" id="3.30.470.20">
    <property type="entry name" value="ATP-grasp fold, B domain"/>
    <property type="match status" value="1"/>
</dbReference>
<organism evidence="4 5">
    <name type="scientific">Galendromus occidentalis</name>
    <name type="common">western predatory mite</name>
    <dbReference type="NCBI Taxonomy" id="34638"/>
    <lineage>
        <taxon>Eukaryota</taxon>
        <taxon>Metazoa</taxon>
        <taxon>Ecdysozoa</taxon>
        <taxon>Arthropoda</taxon>
        <taxon>Chelicerata</taxon>
        <taxon>Arachnida</taxon>
        <taxon>Acari</taxon>
        <taxon>Parasitiformes</taxon>
        <taxon>Mesostigmata</taxon>
        <taxon>Gamasina</taxon>
        <taxon>Phytoseioidea</taxon>
        <taxon>Phytoseiidae</taxon>
        <taxon>Typhlodrominae</taxon>
        <taxon>Galendromus</taxon>
    </lineage>
</organism>
<proteinExistence type="inferred from homology"/>
<evidence type="ECO:0000313" key="4">
    <source>
        <dbReference type="Proteomes" id="UP000694867"/>
    </source>
</evidence>
<dbReference type="GeneID" id="100902341"/>
<dbReference type="SUPFAM" id="SSF56059">
    <property type="entry name" value="Glutathione synthetase ATP-binding domain-like"/>
    <property type="match status" value="1"/>
</dbReference>
<evidence type="ECO:0000259" key="3">
    <source>
        <dbReference type="Pfam" id="PF01326"/>
    </source>
</evidence>